<dbReference type="EMBL" id="JBHSFE010000011">
    <property type="protein sequence ID" value="MFC4608798.1"/>
    <property type="molecule type" value="Genomic_DNA"/>
</dbReference>
<keyword evidence="2" id="KW-1185">Reference proteome</keyword>
<proteinExistence type="predicted"/>
<organism evidence="1 2">
    <name type="scientific">Streptomyces maoxianensis</name>
    <dbReference type="NCBI Taxonomy" id="1459942"/>
    <lineage>
        <taxon>Bacteria</taxon>
        <taxon>Bacillati</taxon>
        <taxon>Actinomycetota</taxon>
        <taxon>Actinomycetes</taxon>
        <taxon>Kitasatosporales</taxon>
        <taxon>Streptomycetaceae</taxon>
        <taxon>Streptomyces</taxon>
    </lineage>
</organism>
<dbReference type="Proteomes" id="UP001595993">
    <property type="component" value="Unassembled WGS sequence"/>
</dbReference>
<evidence type="ECO:0008006" key="3">
    <source>
        <dbReference type="Google" id="ProtNLM"/>
    </source>
</evidence>
<protein>
    <recommendedName>
        <fullName evidence="3">Transposase</fullName>
    </recommendedName>
</protein>
<sequence length="52" mass="6122">MLIGEEVALIRPYLVAHEERQQQRRRRRNLVMAAHFGIDLDTRLIHSVGVAW</sequence>
<reference evidence="2" key="1">
    <citation type="journal article" date="2019" name="Int. J. Syst. Evol. Microbiol.">
        <title>The Global Catalogue of Microorganisms (GCM) 10K type strain sequencing project: providing services to taxonomists for standard genome sequencing and annotation.</title>
        <authorList>
            <consortium name="The Broad Institute Genomics Platform"/>
            <consortium name="The Broad Institute Genome Sequencing Center for Infectious Disease"/>
            <person name="Wu L."/>
            <person name="Ma J."/>
        </authorList>
    </citation>
    <scope>NUCLEOTIDE SEQUENCE [LARGE SCALE GENOMIC DNA]</scope>
    <source>
        <strain evidence="2">CGMCC 4.7139</strain>
    </source>
</reference>
<dbReference type="RefSeq" id="WP_381194792.1">
    <property type="nucleotide sequence ID" value="NZ_JBHSFE010000011.1"/>
</dbReference>
<name>A0ABV9G6J6_9ACTN</name>
<evidence type="ECO:0000313" key="1">
    <source>
        <dbReference type="EMBL" id="MFC4608798.1"/>
    </source>
</evidence>
<gene>
    <name evidence="1" type="ORF">ACFO9E_13360</name>
</gene>
<comment type="caution">
    <text evidence="1">The sequence shown here is derived from an EMBL/GenBank/DDBJ whole genome shotgun (WGS) entry which is preliminary data.</text>
</comment>
<accession>A0ABV9G6J6</accession>
<evidence type="ECO:0000313" key="2">
    <source>
        <dbReference type="Proteomes" id="UP001595993"/>
    </source>
</evidence>